<dbReference type="InterPro" id="IPR001650">
    <property type="entry name" value="Helicase_C-like"/>
</dbReference>
<sequence>MLHSGPLDFAERSLIRISRRWGRLVGISHFFSDAALEEMKTDASDVRKAKKFDDDGAILRRVLVKAVRRIQRDYGKCLLRRTTTDSKNHLGQTLLDLPPHKDIMGYVELTDREKKIINRLAEEAKAKPRRSLPVFTSIEEWEKVQSTKMTVTAQVAAYYLQRDDVLDVTFEGKKPNFPDLPPLLPGVQPTRTRRILIYAEFPSVAPLLQNILLLYGVKSLRIDGSMSFRQRDIIVAEFILSGDIRVFIFSSVGSAGLNLSIADVIIYFDQPWSRQNERQIRGRAHRQPQTKVVKTIHILADDSSDVLMNSMAARKEEMFDAFVNKDLGHELLALLKGETLADGTEYELEEVRDGSEEDAHQTRVNKKRNRRTVKARASASSMDVSGRSDRSDGKEPDSDAPPKKKHAGQSALRQSSGNVQAMDVSEKEDGWKEERLASSKNLPEVMDVSEKEDSRKEKQLTSSRNLLGNSSVEDLSMDEAAFHPRPVTLQPTGSTIPSDSEGLSEGAVPDTDDHGYSQSEPEDLFGGRAPKPSSMMDQQHGRVGRPRSSSNLTSSALGLPYPSSDDDQQPSARQQLESLRGSHPGASPFRPSTQDQYPSSEEEPPSPSPLPPPPRKKNPHNRKDMTFSTPQERRQDLISASTSLPVKNTSSSMLGSLQQRGVQQRDGRASVPSDRHRASDRKGKAPSSLLSTSASSSHAHPTPARPYSQPPSAASSHRRVPRTNSSVLDEERPVPRSTGPPAHRQPSVVDRSSEPPREDALTRWINTKSNSSKSAKKS</sequence>
<feature type="compositionally biased region" description="Basic and acidic residues" evidence="2">
    <location>
        <begin position="351"/>
        <end position="361"/>
    </location>
</feature>
<feature type="region of interest" description="Disordered" evidence="2">
    <location>
        <begin position="351"/>
        <end position="778"/>
    </location>
</feature>
<feature type="compositionally biased region" description="Polar residues" evidence="2">
    <location>
        <begin position="547"/>
        <end position="556"/>
    </location>
</feature>
<feature type="compositionally biased region" description="Basic and acidic residues" evidence="2">
    <location>
        <begin position="386"/>
        <end position="402"/>
    </location>
</feature>
<dbReference type="InterPro" id="IPR027417">
    <property type="entry name" value="P-loop_NTPase"/>
</dbReference>
<feature type="domain" description="Helicase C-terminal" evidence="3">
    <location>
        <begin position="179"/>
        <end position="335"/>
    </location>
</feature>
<feature type="compositionally biased region" description="Basic residues" evidence="2">
    <location>
        <begin position="363"/>
        <end position="374"/>
    </location>
</feature>
<evidence type="ECO:0000256" key="1">
    <source>
        <dbReference type="ARBA" id="ARBA00022801"/>
    </source>
</evidence>
<dbReference type="SMART" id="SM00490">
    <property type="entry name" value="HELICc"/>
    <property type="match status" value="1"/>
</dbReference>
<protein>
    <recommendedName>
        <fullName evidence="3">Helicase C-terminal domain-containing protein</fullName>
    </recommendedName>
</protein>
<dbReference type="OrthoDB" id="3270319at2759"/>
<comment type="caution">
    <text evidence="4">The sequence shown here is derived from an EMBL/GenBank/DDBJ whole genome shotgun (WGS) entry which is preliminary data.</text>
</comment>
<dbReference type="AlphaFoldDB" id="A0A8H5FJW1"/>
<reference evidence="4 5" key="1">
    <citation type="journal article" date="2020" name="ISME J.">
        <title>Uncovering the hidden diversity of litter-decomposition mechanisms in mushroom-forming fungi.</title>
        <authorList>
            <person name="Floudas D."/>
            <person name="Bentzer J."/>
            <person name="Ahren D."/>
            <person name="Johansson T."/>
            <person name="Persson P."/>
            <person name="Tunlid A."/>
        </authorList>
    </citation>
    <scope>NUCLEOTIDE SEQUENCE [LARGE SCALE GENOMIC DNA]</scope>
    <source>
        <strain evidence="4 5">CBS 291.85</strain>
    </source>
</reference>
<dbReference type="Gene3D" id="3.40.50.300">
    <property type="entry name" value="P-loop containing nucleotide triphosphate hydrolases"/>
    <property type="match status" value="1"/>
</dbReference>
<feature type="compositionally biased region" description="Basic and acidic residues" evidence="2">
    <location>
        <begin position="448"/>
        <end position="459"/>
    </location>
</feature>
<feature type="compositionally biased region" description="Polar residues" evidence="2">
    <location>
        <begin position="489"/>
        <end position="498"/>
    </location>
</feature>
<evidence type="ECO:0000259" key="3">
    <source>
        <dbReference type="PROSITE" id="PS51194"/>
    </source>
</evidence>
<dbReference type="CDD" id="cd18793">
    <property type="entry name" value="SF2_C_SNF"/>
    <property type="match status" value="1"/>
</dbReference>
<organism evidence="4 5">
    <name type="scientific">Tetrapyrgos nigripes</name>
    <dbReference type="NCBI Taxonomy" id="182062"/>
    <lineage>
        <taxon>Eukaryota</taxon>
        <taxon>Fungi</taxon>
        <taxon>Dikarya</taxon>
        <taxon>Basidiomycota</taxon>
        <taxon>Agaricomycotina</taxon>
        <taxon>Agaricomycetes</taxon>
        <taxon>Agaricomycetidae</taxon>
        <taxon>Agaricales</taxon>
        <taxon>Marasmiineae</taxon>
        <taxon>Marasmiaceae</taxon>
        <taxon>Tetrapyrgos</taxon>
    </lineage>
</organism>
<dbReference type="EMBL" id="JAACJM010000188">
    <property type="protein sequence ID" value="KAF5339073.1"/>
    <property type="molecule type" value="Genomic_DNA"/>
</dbReference>
<dbReference type="Proteomes" id="UP000559256">
    <property type="component" value="Unassembled WGS sequence"/>
</dbReference>
<feature type="compositionally biased region" description="Polar residues" evidence="2">
    <location>
        <begin position="638"/>
        <end position="662"/>
    </location>
</feature>
<name>A0A8H5FJW1_9AGAR</name>
<evidence type="ECO:0000256" key="2">
    <source>
        <dbReference type="SAM" id="MobiDB-lite"/>
    </source>
</evidence>
<evidence type="ECO:0000313" key="4">
    <source>
        <dbReference type="EMBL" id="KAF5339073.1"/>
    </source>
</evidence>
<dbReference type="SUPFAM" id="SSF52540">
    <property type="entry name" value="P-loop containing nucleoside triphosphate hydrolases"/>
    <property type="match status" value="1"/>
</dbReference>
<accession>A0A8H5FJW1</accession>
<evidence type="ECO:0000313" key="5">
    <source>
        <dbReference type="Proteomes" id="UP000559256"/>
    </source>
</evidence>
<feature type="compositionally biased region" description="Basic and acidic residues" evidence="2">
    <location>
        <begin position="621"/>
        <end position="636"/>
    </location>
</feature>
<dbReference type="GO" id="GO:0016787">
    <property type="term" value="F:hydrolase activity"/>
    <property type="evidence" value="ECO:0007669"/>
    <property type="project" value="UniProtKB-KW"/>
</dbReference>
<feature type="compositionally biased region" description="Polar residues" evidence="2">
    <location>
        <begin position="460"/>
        <end position="473"/>
    </location>
</feature>
<dbReference type="PROSITE" id="PS51194">
    <property type="entry name" value="HELICASE_CTER"/>
    <property type="match status" value="1"/>
</dbReference>
<feature type="compositionally biased region" description="Basic and acidic residues" evidence="2">
    <location>
        <begin position="751"/>
        <end position="761"/>
    </location>
</feature>
<gene>
    <name evidence="4" type="ORF">D9758_016463</name>
</gene>
<keyword evidence="1" id="KW-0378">Hydrolase</keyword>
<feature type="compositionally biased region" description="Basic and acidic residues" evidence="2">
    <location>
        <begin position="424"/>
        <end position="437"/>
    </location>
</feature>
<proteinExistence type="predicted"/>
<dbReference type="InterPro" id="IPR049730">
    <property type="entry name" value="SNF2/RAD54-like_C"/>
</dbReference>
<keyword evidence="5" id="KW-1185">Reference proteome</keyword>
<dbReference type="Pfam" id="PF00271">
    <property type="entry name" value="Helicase_C"/>
    <property type="match status" value="1"/>
</dbReference>
<dbReference type="PANTHER" id="PTHR10799">
    <property type="entry name" value="SNF2/RAD54 HELICASE FAMILY"/>
    <property type="match status" value="1"/>
</dbReference>
<feature type="compositionally biased region" description="Low complexity" evidence="2">
    <location>
        <begin position="685"/>
        <end position="702"/>
    </location>
</feature>
<feature type="compositionally biased region" description="Basic and acidic residues" evidence="2">
    <location>
        <begin position="663"/>
        <end position="683"/>
    </location>
</feature>
<feature type="compositionally biased region" description="Low complexity" evidence="2">
    <location>
        <begin position="768"/>
        <end position="778"/>
    </location>
</feature>